<dbReference type="Proteomes" id="UP000003039">
    <property type="component" value="Unassembled WGS sequence"/>
</dbReference>
<feature type="domain" description="Transposase IS116/IS110/IS902 C-terminal" evidence="2">
    <location>
        <begin position="200"/>
        <end position="285"/>
    </location>
</feature>
<organism evidence="3 4">
    <name type="scientific">Comamonas testosteroni (strain DSM 14576 / KF-1)</name>
    <name type="common">Pseudomonas testosteroni</name>
    <dbReference type="NCBI Taxonomy" id="399795"/>
    <lineage>
        <taxon>Bacteria</taxon>
        <taxon>Pseudomonadati</taxon>
        <taxon>Pseudomonadota</taxon>
        <taxon>Betaproteobacteria</taxon>
        <taxon>Burkholderiales</taxon>
        <taxon>Comamonadaceae</taxon>
        <taxon>Comamonas</taxon>
    </lineage>
</organism>
<dbReference type="InterPro" id="IPR047650">
    <property type="entry name" value="Transpos_IS110"/>
</dbReference>
<dbReference type="GO" id="GO:0004803">
    <property type="term" value="F:transposase activity"/>
    <property type="evidence" value="ECO:0007669"/>
    <property type="project" value="InterPro"/>
</dbReference>
<dbReference type="AlphaFoldDB" id="B7WQU4"/>
<dbReference type="eggNOG" id="COG3547">
    <property type="taxonomic scope" value="Bacteria"/>
</dbReference>
<evidence type="ECO:0000313" key="4">
    <source>
        <dbReference type="Proteomes" id="UP000003039"/>
    </source>
</evidence>
<dbReference type="OrthoDB" id="9795150at2"/>
<evidence type="ECO:0000259" key="2">
    <source>
        <dbReference type="Pfam" id="PF02371"/>
    </source>
</evidence>
<dbReference type="NCBIfam" id="NF033542">
    <property type="entry name" value="transpos_IS110"/>
    <property type="match status" value="1"/>
</dbReference>
<feature type="domain" description="Transposase IS110-like N-terminal" evidence="1">
    <location>
        <begin position="5"/>
        <end position="150"/>
    </location>
</feature>
<dbReference type="PANTHER" id="PTHR33055:SF3">
    <property type="entry name" value="PUTATIVE TRANSPOSASE FOR IS117-RELATED"/>
    <property type="match status" value="1"/>
</dbReference>
<evidence type="ECO:0000313" key="3">
    <source>
        <dbReference type="EMBL" id="EED67089.1"/>
    </source>
</evidence>
<comment type="caution">
    <text evidence="3">The sequence shown here is derived from an EMBL/GenBank/DDBJ whole genome shotgun (WGS) entry which is preliminary data.</text>
</comment>
<dbReference type="PANTHER" id="PTHR33055">
    <property type="entry name" value="TRANSPOSASE FOR INSERTION SEQUENCE ELEMENT IS1111A"/>
    <property type="match status" value="1"/>
</dbReference>
<dbReference type="RefSeq" id="WP_003054435.1">
    <property type="nucleotide sequence ID" value="NZ_AAUJ02000001.1"/>
</dbReference>
<proteinExistence type="predicted"/>
<protein>
    <submittedName>
        <fullName evidence="3">Transposase IS116/IS110/IS902 family protein</fullName>
    </submittedName>
</protein>
<name>B7WQU4_COMTK</name>
<dbReference type="Pfam" id="PF01548">
    <property type="entry name" value="DEDD_Tnp_IS110"/>
    <property type="match status" value="1"/>
</dbReference>
<dbReference type="Pfam" id="PF02371">
    <property type="entry name" value="Transposase_20"/>
    <property type="match status" value="1"/>
</dbReference>
<reference evidence="3 4" key="1">
    <citation type="journal article" date="2004" name="Appl. Environ. Microbiol.">
        <title>Mineralization of individual congeners of linear alkylbenzenesulfonate by defined pairs of heterotrophic bacteria.</title>
        <authorList>
            <person name="Schleheck D."/>
            <person name="Knepper T.P."/>
            <person name="Fischer K."/>
            <person name="Cook A.M."/>
        </authorList>
    </citation>
    <scope>NUCLEOTIDE SEQUENCE [LARGE SCALE GENOMIC DNA]</scope>
    <source>
        <strain evidence="4">DSM 14576 / KF-1</strain>
    </source>
</reference>
<dbReference type="GO" id="GO:0006313">
    <property type="term" value="P:DNA transposition"/>
    <property type="evidence" value="ECO:0007669"/>
    <property type="project" value="InterPro"/>
</dbReference>
<dbReference type="InterPro" id="IPR002525">
    <property type="entry name" value="Transp_IS110-like_N"/>
</dbReference>
<dbReference type="EMBL" id="AAUJ02000001">
    <property type="protein sequence ID" value="EED67089.1"/>
    <property type="molecule type" value="Genomic_DNA"/>
</dbReference>
<accession>B7WQU4</accession>
<dbReference type="GO" id="GO:0003677">
    <property type="term" value="F:DNA binding"/>
    <property type="evidence" value="ECO:0007669"/>
    <property type="project" value="InterPro"/>
</dbReference>
<evidence type="ECO:0000259" key="1">
    <source>
        <dbReference type="Pfam" id="PF01548"/>
    </source>
</evidence>
<dbReference type="InterPro" id="IPR003346">
    <property type="entry name" value="Transposase_20"/>
</dbReference>
<gene>
    <name evidence="3" type="ORF">CtesDRAFT_PD2035</name>
</gene>
<sequence>MLNFGIDVSRDKLDCAVLDEQGQPVKRPRTFVNDAQGVLDLITWARSIAVDQLRRFVMEATAAYHEIAATRLYDAGLLVSVVNPAQVRSLARGLGMLSKTDAIDAVLLAHYGRLAAPRPWRPVRQDLAQFNAMLMRLDCVEADLRREQNRREQASVRRSAACVLLSIDQSIEFLRGQRKSLRKLIDSLIESSPTLSENVARLRTIPAVGEKTANRMAAVLGANTFVSAKEAAAFLGLVPVKVESGVSVKGRARLSKAGNPRVRASLYMAAVVAKKVNPEIKALYERLCAQGKSKMSALGACMRKLVHLCFGVLKSGKDYAPPEQ</sequence>